<keyword evidence="3" id="KW-1185">Reference proteome</keyword>
<feature type="compositionally biased region" description="Polar residues" evidence="1">
    <location>
        <begin position="387"/>
        <end position="396"/>
    </location>
</feature>
<feature type="compositionally biased region" description="Basic residues" evidence="1">
    <location>
        <begin position="294"/>
        <end position="303"/>
    </location>
</feature>
<feature type="region of interest" description="Disordered" evidence="1">
    <location>
        <begin position="231"/>
        <end position="450"/>
    </location>
</feature>
<evidence type="ECO:0000313" key="2">
    <source>
        <dbReference type="EMBL" id="CAC5387595.1"/>
    </source>
</evidence>
<feature type="compositionally biased region" description="Basic and acidic residues" evidence="1">
    <location>
        <begin position="341"/>
        <end position="374"/>
    </location>
</feature>
<feature type="compositionally biased region" description="Basic residues" evidence="1">
    <location>
        <begin position="312"/>
        <end position="322"/>
    </location>
</feature>
<gene>
    <name evidence="2" type="ORF">MCOR_22903</name>
</gene>
<evidence type="ECO:0000256" key="1">
    <source>
        <dbReference type="SAM" id="MobiDB-lite"/>
    </source>
</evidence>
<proteinExistence type="predicted"/>
<sequence>MGRRRLLSQYQPTAGVNADFEKLLQQFTATETVRFEKFSEIWRELKMSFIFAGRDSERECREYTEEMMRWALKYLLPPYNFQVRVGGLYLLYGLFNQQPLVRKVRIRVTPEKWKEIIDFQTEARRQQHLDVNYVFQRLRFDDAFCYTATETEVTFNLSTGTSVREEDTAPEEFKDEQSQLTQLHDHYHNVKVGLEGPDANEPSRSLNVIQTNIVPSLLGTVMAYQQRKQHLRKATVSDTENDDMNDEDYKPSVGDRGNIKSEIKAKAYRNVARASRSRRHRQAVDSADDSPEKQHKRGRRRKNKSESEATSPKRRKGRKKNIKKEAEDVEEHMEGVQSPTKSDKSIGEDNLHTRDQEINKSDTNQEKDGERETSQADVLLHMPSFDTEPSTSGTQQSSPKKKLESPKVKKKAQKRKGVKGRMPSVKLQPLEKKTKGKTKIKKETMTEEKT</sequence>
<dbReference type="Pfam" id="PF09808">
    <property type="entry name" value="SNAPC1"/>
    <property type="match status" value="1"/>
</dbReference>
<dbReference type="GO" id="GO:0042795">
    <property type="term" value="P:snRNA transcription by RNA polymerase II"/>
    <property type="evidence" value="ECO:0007669"/>
    <property type="project" value="TreeGrafter"/>
</dbReference>
<dbReference type="PANTHER" id="PTHR15131:SF3">
    <property type="entry name" value="SNRNA-ACTIVATING PROTEIN COMPLEX SUBUNIT 1"/>
    <property type="match status" value="1"/>
</dbReference>
<dbReference type="GO" id="GO:0043565">
    <property type="term" value="F:sequence-specific DNA binding"/>
    <property type="evidence" value="ECO:0007669"/>
    <property type="project" value="TreeGrafter"/>
</dbReference>
<dbReference type="GO" id="GO:0019185">
    <property type="term" value="C:snRNA-activating protein complex"/>
    <property type="evidence" value="ECO:0007669"/>
    <property type="project" value="TreeGrafter"/>
</dbReference>
<dbReference type="PANTHER" id="PTHR15131">
    <property type="entry name" value="SMALL NUCLEAR RNA ACTIVATING COMPLEX, POLYPEPTIDE 1"/>
    <property type="match status" value="1"/>
</dbReference>
<reference evidence="2 3" key="1">
    <citation type="submission" date="2020-06" db="EMBL/GenBank/DDBJ databases">
        <authorList>
            <person name="Li R."/>
            <person name="Bekaert M."/>
        </authorList>
    </citation>
    <scope>NUCLEOTIDE SEQUENCE [LARGE SCALE GENOMIC DNA]</scope>
    <source>
        <strain evidence="3">wild</strain>
    </source>
</reference>
<dbReference type="GO" id="GO:0042796">
    <property type="term" value="P:snRNA transcription by RNA polymerase III"/>
    <property type="evidence" value="ECO:0007669"/>
    <property type="project" value="TreeGrafter"/>
</dbReference>
<dbReference type="InterPro" id="IPR019188">
    <property type="entry name" value="SNAPC1"/>
</dbReference>
<protein>
    <submittedName>
        <fullName evidence="2">SNAPC1</fullName>
    </submittedName>
</protein>
<organism evidence="2 3">
    <name type="scientific">Mytilus coruscus</name>
    <name type="common">Sea mussel</name>
    <dbReference type="NCBI Taxonomy" id="42192"/>
    <lineage>
        <taxon>Eukaryota</taxon>
        <taxon>Metazoa</taxon>
        <taxon>Spiralia</taxon>
        <taxon>Lophotrochozoa</taxon>
        <taxon>Mollusca</taxon>
        <taxon>Bivalvia</taxon>
        <taxon>Autobranchia</taxon>
        <taxon>Pteriomorphia</taxon>
        <taxon>Mytilida</taxon>
        <taxon>Mytiloidea</taxon>
        <taxon>Mytilidae</taxon>
        <taxon>Mytilinae</taxon>
        <taxon>Mytilus</taxon>
    </lineage>
</organism>
<feature type="compositionally biased region" description="Basic and acidic residues" evidence="1">
    <location>
        <begin position="441"/>
        <end position="450"/>
    </location>
</feature>
<feature type="compositionally biased region" description="Basic residues" evidence="1">
    <location>
        <begin position="408"/>
        <end position="419"/>
    </location>
</feature>
<accession>A0A6J8BUC7</accession>
<dbReference type="EMBL" id="CACVKT020004016">
    <property type="protein sequence ID" value="CAC5387595.1"/>
    <property type="molecule type" value="Genomic_DNA"/>
</dbReference>
<dbReference type="OrthoDB" id="20127at2759"/>
<name>A0A6J8BUC7_MYTCO</name>
<dbReference type="AlphaFoldDB" id="A0A6J8BUC7"/>
<evidence type="ECO:0000313" key="3">
    <source>
        <dbReference type="Proteomes" id="UP000507470"/>
    </source>
</evidence>
<dbReference type="Proteomes" id="UP000507470">
    <property type="component" value="Unassembled WGS sequence"/>
</dbReference>